<accession>A0A6J5NRK5</accession>
<protein>
    <submittedName>
        <fullName evidence="1">Uncharacterized protein</fullName>
    </submittedName>
</protein>
<evidence type="ECO:0000313" key="1">
    <source>
        <dbReference type="EMBL" id="CAB4159718.1"/>
    </source>
</evidence>
<name>A0A6J5NRK5_9CAUD</name>
<dbReference type="EMBL" id="LR796690">
    <property type="protein sequence ID" value="CAB4159718.1"/>
    <property type="molecule type" value="Genomic_DNA"/>
</dbReference>
<gene>
    <name evidence="1" type="ORF">UFOVP720_17</name>
</gene>
<proteinExistence type="predicted"/>
<sequence length="201" mass="22375">MGFLDNYEDVNTRIKRFRAEFPTGRLIAFIEDVDLDKGTILVRAEAYRNYEDAVPSAVDYAFGNVATLPQNMRKWFIEDSLTSAYGRVIGLLSPSDGGRPTVQDMQKVETATAEPDYWTTKFVADDIPTLGKAIETIEQGLGGVLPDAAPRCVHGSMVWAEGKSAKTGKDWAAYKCTERSRDKQCDPIWQVIGSDGKWRAQ</sequence>
<dbReference type="Pfam" id="PF25690">
    <property type="entry name" value="Phage_gp49"/>
    <property type="match status" value="1"/>
</dbReference>
<organism evidence="1">
    <name type="scientific">uncultured Caudovirales phage</name>
    <dbReference type="NCBI Taxonomy" id="2100421"/>
    <lineage>
        <taxon>Viruses</taxon>
        <taxon>Duplodnaviria</taxon>
        <taxon>Heunggongvirae</taxon>
        <taxon>Uroviricota</taxon>
        <taxon>Caudoviricetes</taxon>
        <taxon>Peduoviridae</taxon>
        <taxon>Maltschvirus</taxon>
        <taxon>Maltschvirus maltsch</taxon>
    </lineage>
</organism>
<reference evidence="1" key="1">
    <citation type="submission" date="2020-04" db="EMBL/GenBank/DDBJ databases">
        <authorList>
            <person name="Chiriac C."/>
            <person name="Salcher M."/>
            <person name="Ghai R."/>
            <person name="Kavagutti S V."/>
        </authorList>
    </citation>
    <scope>NUCLEOTIDE SEQUENCE</scope>
</reference>
<dbReference type="InterPro" id="IPR057999">
    <property type="entry name" value="Gp49"/>
</dbReference>